<feature type="compositionally biased region" description="Pro residues" evidence="1">
    <location>
        <begin position="341"/>
        <end position="351"/>
    </location>
</feature>
<feature type="compositionally biased region" description="Polar residues" evidence="1">
    <location>
        <begin position="79"/>
        <end position="92"/>
    </location>
</feature>
<dbReference type="EMBL" id="JACAZF010000002">
    <property type="protein sequence ID" value="KAF7312056.1"/>
    <property type="molecule type" value="Genomic_DNA"/>
</dbReference>
<accession>A0A8H6T8A6</accession>
<evidence type="ECO:0000256" key="1">
    <source>
        <dbReference type="SAM" id="MobiDB-lite"/>
    </source>
</evidence>
<feature type="compositionally biased region" description="Low complexity" evidence="1">
    <location>
        <begin position="207"/>
        <end position="217"/>
    </location>
</feature>
<reference evidence="2" key="1">
    <citation type="submission" date="2020-05" db="EMBL/GenBank/DDBJ databases">
        <title>Mycena genomes resolve the evolution of fungal bioluminescence.</title>
        <authorList>
            <person name="Tsai I.J."/>
        </authorList>
    </citation>
    <scope>NUCLEOTIDE SEQUENCE</scope>
    <source>
        <strain evidence="2">171206Taipei</strain>
    </source>
</reference>
<feature type="region of interest" description="Disordered" evidence="1">
    <location>
        <begin position="1"/>
        <end position="103"/>
    </location>
</feature>
<feature type="compositionally biased region" description="Basic residues" evidence="1">
    <location>
        <begin position="57"/>
        <end position="68"/>
    </location>
</feature>
<proteinExistence type="predicted"/>
<comment type="caution">
    <text evidence="2">The sequence shown here is derived from an EMBL/GenBank/DDBJ whole genome shotgun (WGS) entry which is preliminary data.</text>
</comment>
<feature type="compositionally biased region" description="Polar residues" evidence="1">
    <location>
        <begin position="37"/>
        <end position="51"/>
    </location>
</feature>
<evidence type="ECO:0000313" key="2">
    <source>
        <dbReference type="EMBL" id="KAF7312056.1"/>
    </source>
</evidence>
<dbReference type="GeneID" id="59341585"/>
<feature type="region of interest" description="Disordered" evidence="1">
    <location>
        <begin position="203"/>
        <end position="245"/>
    </location>
</feature>
<gene>
    <name evidence="2" type="ORF">MIND_00217700</name>
</gene>
<name>A0A8H6T8A6_9AGAR</name>
<feature type="compositionally biased region" description="Pro residues" evidence="1">
    <location>
        <begin position="218"/>
        <end position="229"/>
    </location>
</feature>
<feature type="compositionally biased region" description="Low complexity" evidence="1">
    <location>
        <begin position="419"/>
        <end position="428"/>
    </location>
</feature>
<dbReference type="OrthoDB" id="2348945at2759"/>
<sequence>MDRQSLSYALHEPPRPPVVTSTPPQRHVEVAAGHTQAPLNNTAQPVTTTTAPIEKRKPGRPKGSKSKKVTVASDPPTTPDTSNQTIVETSTAGKDASTDASPLPVNAQNKQYYEFQWRILNLCHEFYGAAEELVKSTPPLVIAQCYQMGPSSKLDPLVLLNEAKQICDALLANPTKLISNPPPPMYTAVPTFYQPQVAPVTAPAPPTSIATSTSTSSPKPPSTSAPKPMPSTSQSTTTSQPPATTVITNPGSFVVSLGSQQYAYPATAIGGPYYAYPTYPGFLCTRYNHQHQQLTPSTVNILRSTTEYGVLCRHQILLKASAMGLKESGSRPKRRREETTEPPPNPPPPNPGIAVTASKAPVSASTPSNATLGSPAMSNATAPTPIASPAMQNLQHPVPAPKPNSMPWPMPTVAAPTISPVLSPSPLLQSHGPPAPNPSSGSTFYRPRPTPVPENAVMRHTFVYHNGTK</sequence>
<feature type="region of interest" description="Disordered" evidence="1">
    <location>
        <begin position="323"/>
        <end position="469"/>
    </location>
</feature>
<dbReference type="Proteomes" id="UP000636479">
    <property type="component" value="Unassembled WGS sequence"/>
</dbReference>
<dbReference type="RefSeq" id="XP_037224164.1">
    <property type="nucleotide sequence ID" value="XM_037359069.1"/>
</dbReference>
<evidence type="ECO:0000313" key="3">
    <source>
        <dbReference type="Proteomes" id="UP000636479"/>
    </source>
</evidence>
<keyword evidence="3" id="KW-1185">Reference proteome</keyword>
<protein>
    <submittedName>
        <fullName evidence="2">Uncharacterized protein</fullName>
    </submittedName>
</protein>
<feature type="compositionally biased region" description="Low complexity" evidence="1">
    <location>
        <begin position="230"/>
        <end position="245"/>
    </location>
</feature>
<feature type="compositionally biased region" description="Pro residues" evidence="1">
    <location>
        <begin position="398"/>
        <end position="410"/>
    </location>
</feature>
<dbReference type="AlphaFoldDB" id="A0A8H6T8A6"/>
<organism evidence="2 3">
    <name type="scientific">Mycena indigotica</name>
    <dbReference type="NCBI Taxonomy" id="2126181"/>
    <lineage>
        <taxon>Eukaryota</taxon>
        <taxon>Fungi</taxon>
        <taxon>Dikarya</taxon>
        <taxon>Basidiomycota</taxon>
        <taxon>Agaricomycotina</taxon>
        <taxon>Agaricomycetes</taxon>
        <taxon>Agaricomycetidae</taxon>
        <taxon>Agaricales</taxon>
        <taxon>Marasmiineae</taxon>
        <taxon>Mycenaceae</taxon>
        <taxon>Mycena</taxon>
    </lineage>
</organism>
<feature type="compositionally biased region" description="Polar residues" evidence="1">
    <location>
        <begin position="363"/>
        <end position="382"/>
    </location>
</feature>